<evidence type="ECO:0000256" key="1">
    <source>
        <dbReference type="ARBA" id="ARBA00022741"/>
    </source>
</evidence>
<evidence type="ECO:0000313" key="5">
    <source>
        <dbReference type="EMBL" id="KAK3584973.1"/>
    </source>
</evidence>
<dbReference type="SUPFAM" id="SSF52047">
    <property type="entry name" value="RNI-like"/>
    <property type="match status" value="1"/>
</dbReference>
<dbReference type="GO" id="GO:0005524">
    <property type="term" value="F:ATP binding"/>
    <property type="evidence" value="ECO:0007669"/>
    <property type="project" value="UniProtKB-KW"/>
</dbReference>
<keyword evidence="3" id="KW-0812">Transmembrane</keyword>
<dbReference type="PROSITE" id="PS50837">
    <property type="entry name" value="NACHT"/>
    <property type="match status" value="1"/>
</dbReference>
<protein>
    <recommendedName>
        <fullName evidence="4">NACHT domain-containing protein</fullName>
    </recommendedName>
</protein>
<evidence type="ECO:0000259" key="4">
    <source>
        <dbReference type="PROSITE" id="PS50837"/>
    </source>
</evidence>
<dbReference type="InterPro" id="IPR032675">
    <property type="entry name" value="LRR_dom_sf"/>
</dbReference>
<gene>
    <name evidence="5" type="ORF">CHS0354_009665</name>
</gene>
<evidence type="ECO:0000256" key="2">
    <source>
        <dbReference type="ARBA" id="ARBA00022840"/>
    </source>
</evidence>
<keyword evidence="1" id="KW-0547">Nucleotide-binding</keyword>
<dbReference type="Gene3D" id="3.40.50.300">
    <property type="entry name" value="P-loop containing nucleotide triphosphate hydrolases"/>
    <property type="match status" value="1"/>
</dbReference>
<accession>A0AAE0S4D5</accession>
<dbReference type="PANTHER" id="PTHR46844:SF1">
    <property type="entry name" value="SLR5058 PROTEIN"/>
    <property type="match status" value="1"/>
</dbReference>
<reference evidence="5" key="1">
    <citation type="journal article" date="2021" name="Genome Biol. Evol.">
        <title>A High-Quality Reference Genome for a Parasitic Bivalve with Doubly Uniparental Inheritance (Bivalvia: Unionida).</title>
        <authorList>
            <person name="Smith C.H."/>
        </authorList>
    </citation>
    <scope>NUCLEOTIDE SEQUENCE</scope>
    <source>
        <strain evidence="5">CHS0354</strain>
    </source>
</reference>
<proteinExistence type="predicted"/>
<dbReference type="InterPro" id="IPR007111">
    <property type="entry name" value="NACHT_NTPase"/>
</dbReference>
<comment type="caution">
    <text evidence="5">The sequence shown here is derived from an EMBL/GenBank/DDBJ whole genome shotgun (WGS) entry which is preliminary data.</text>
</comment>
<dbReference type="Gene3D" id="3.80.10.10">
    <property type="entry name" value="Ribonuclease Inhibitor"/>
    <property type="match status" value="2"/>
</dbReference>
<dbReference type="PANTHER" id="PTHR46844">
    <property type="entry name" value="SLR5058 PROTEIN"/>
    <property type="match status" value="1"/>
</dbReference>
<dbReference type="SUPFAM" id="SSF52540">
    <property type="entry name" value="P-loop containing nucleoside triphosphate hydrolases"/>
    <property type="match status" value="1"/>
</dbReference>
<evidence type="ECO:0000313" key="6">
    <source>
        <dbReference type="Proteomes" id="UP001195483"/>
    </source>
</evidence>
<reference evidence="5" key="2">
    <citation type="journal article" date="2021" name="Genome Biol. Evol.">
        <title>Developing a high-quality reference genome for a parasitic bivalve with doubly uniparental inheritance (Bivalvia: Unionida).</title>
        <authorList>
            <person name="Smith C.H."/>
        </authorList>
    </citation>
    <scope>NUCLEOTIDE SEQUENCE</scope>
    <source>
        <strain evidence="5">CHS0354</strain>
        <tissue evidence="5">Mantle</tissue>
    </source>
</reference>
<keyword evidence="2" id="KW-0067">ATP-binding</keyword>
<dbReference type="Pfam" id="PF05729">
    <property type="entry name" value="NACHT"/>
    <property type="match status" value="1"/>
</dbReference>
<reference evidence="5" key="3">
    <citation type="submission" date="2023-05" db="EMBL/GenBank/DDBJ databases">
        <authorList>
            <person name="Smith C.H."/>
        </authorList>
    </citation>
    <scope>NUCLEOTIDE SEQUENCE</scope>
    <source>
        <strain evidence="5">CHS0354</strain>
        <tissue evidence="5">Mantle</tissue>
    </source>
</reference>
<evidence type="ECO:0000256" key="3">
    <source>
        <dbReference type="SAM" id="Phobius"/>
    </source>
</evidence>
<dbReference type="InterPro" id="IPR027417">
    <property type="entry name" value="P-loop_NTPase"/>
</dbReference>
<keyword evidence="3" id="KW-1133">Transmembrane helix</keyword>
<sequence>MEKKMIDLSSPKRLAVRFLLAYIFLSSSISLVVGSFDSASEAKCEYEDANLIWLNMPSYSLSDVKAMAWYNGKGNLIASWLEGKGFVEYPPYMSRLIQIGETGIKIRTATRSDSGTYWLSLTLSSVDHKLEAATHLEVKVAPSNQCKPRITQEGRILKAELRLEWCGTPPLTLKWKLTNATVSDEINNSSSLLDLGLNPEPGEYKVCAEGEAAKCFQGNISDLCEIYAISLESLHIRNNLVAMILPIVVVPVLIAIAVIWFARRFIRIKCGCNSKSRSSGEKRTGNDREKAAIGPLMEIQNHLRGLYGRKQRVDVIFSGERYSVDISDVYMDMDFQEMDSTSVRCTDINHTSTPPDNKVISDNKCIIKTQSKPCNPIMIVGDSGSGKSTWCNHFVQCWSRNSKIEDANIEGLNVPDLGKFKFLLYLQLNSSDRGLSFQEILEQSLFQQQPAYLQIIMRCLYDENHAPSILILIDGLDKVGDDIKPITELLDLKLLSLCTVILTSRPSIFRQTFDTRIDSSMQLKLFKVCDMTQEKSKIYIEKVCMSLAGQHKKLFSADDFLMFTKYLHLKHMLKTPYLCLTLLSVWTRKTSFIEITDVLLDIVEHCLRRARTDERVKKNIKDLLQEKSFDVQISVSKLSRWPFLVKHWYLLYELSMIAADIFVSETKRVLDDERILCENLTRRKDTITLRVMYDTGLLTESMSLNSEKNLSNVSFVNVLLYELFVSLAVILKNGHTFDHIVSSEEVFLKNSVIIHMVCQLSEDAGREFFSNIEMLKKGEFESFAINKVFSNPNAKVRYSLTCQDVKMVSQKIFRHEFHHRWMESVLYKGALDDEKLSFLRNYVQYVNNLYSLELENNENVQHLIFWVPWLPFVYQLILKINNCTLLLCKEWNYAKRSSLKRIVIESVSINRSTVGLLAKALRFCENLTILEMNPAVVLTDGSDILSESFDLTNYSWRQLLKNIQDMKKLQSLKLNNLTLVGEVDTFLSGLGRCKILEILELKNLRGTDNSPSLNPTDTSRDNDDNEKPVKQLRLKEINLEQLILLHSPINFLFYITRENKTKIVKNGISTICISAVDMSEESWETLGTHIGALSLSKLILNNVNSRCPVQTFLDGISKCESLQVLSICTMDTAEITPEFTFLKQMKNLSELHLGRMHIAGTFLRILFESINECKHLKILSLRNMDIGDISESLSVVQSLKTLSKVTVDRVTITRGSSSLCDLLNAFSICDSLKTLTLINVFKVDIPSGRKGLKIITK</sequence>
<name>A0AAE0S4D5_9BIVA</name>
<organism evidence="5 6">
    <name type="scientific">Potamilus streckersoni</name>
    <dbReference type="NCBI Taxonomy" id="2493646"/>
    <lineage>
        <taxon>Eukaryota</taxon>
        <taxon>Metazoa</taxon>
        <taxon>Spiralia</taxon>
        <taxon>Lophotrochozoa</taxon>
        <taxon>Mollusca</taxon>
        <taxon>Bivalvia</taxon>
        <taxon>Autobranchia</taxon>
        <taxon>Heteroconchia</taxon>
        <taxon>Palaeoheterodonta</taxon>
        <taxon>Unionida</taxon>
        <taxon>Unionoidea</taxon>
        <taxon>Unionidae</taxon>
        <taxon>Ambleminae</taxon>
        <taxon>Lampsilini</taxon>
        <taxon>Potamilus</taxon>
    </lineage>
</organism>
<dbReference type="AlphaFoldDB" id="A0AAE0S4D5"/>
<dbReference type="Proteomes" id="UP001195483">
    <property type="component" value="Unassembled WGS sequence"/>
</dbReference>
<keyword evidence="6" id="KW-1185">Reference proteome</keyword>
<keyword evidence="3" id="KW-0472">Membrane</keyword>
<feature type="domain" description="NACHT" evidence="4">
    <location>
        <begin position="375"/>
        <end position="507"/>
    </location>
</feature>
<feature type="transmembrane region" description="Helical" evidence="3">
    <location>
        <begin position="240"/>
        <end position="261"/>
    </location>
</feature>
<dbReference type="EMBL" id="JAEAOA010000616">
    <property type="protein sequence ID" value="KAK3584973.1"/>
    <property type="molecule type" value="Genomic_DNA"/>
</dbReference>